<reference evidence="1" key="1">
    <citation type="submission" date="2014-11" db="EMBL/GenBank/DDBJ databases">
        <authorList>
            <person name="Amaro Gonzalez C."/>
        </authorList>
    </citation>
    <scope>NUCLEOTIDE SEQUENCE</scope>
</reference>
<name>A0A0E9PTN9_ANGAN</name>
<protein>
    <submittedName>
        <fullName evidence="1">Uncharacterized protein</fullName>
    </submittedName>
</protein>
<proteinExistence type="predicted"/>
<evidence type="ECO:0000313" key="1">
    <source>
        <dbReference type="EMBL" id="JAH07844.1"/>
    </source>
</evidence>
<accession>A0A0E9PTN9</accession>
<reference evidence="1" key="2">
    <citation type="journal article" date="2015" name="Fish Shellfish Immunol.">
        <title>Early steps in the European eel (Anguilla anguilla)-Vibrio vulnificus interaction in the gills: Role of the RtxA13 toxin.</title>
        <authorList>
            <person name="Callol A."/>
            <person name="Pajuelo D."/>
            <person name="Ebbesson L."/>
            <person name="Teles M."/>
            <person name="MacKenzie S."/>
            <person name="Amaro C."/>
        </authorList>
    </citation>
    <scope>NUCLEOTIDE SEQUENCE</scope>
</reference>
<organism evidence="1">
    <name type="scientific">Anguilla anguilla</name>
    <name type="common">European freshwater eel</name>
    <name type="synonym">Muraena anguilla</name>
    <dbReference type="NCBI Taxonomy" id="7936"/>
    <lineage>
        <taxon>Eukaryota</taxon>
        <taxon>Metazoa</taxon>
        <taxon>Chordata</taxon>
        <taxon>Craniata</taxon>
        <taxon>Vertebrata</taxon>
        <taxon>Euteleostomi</taxon>
        <taxon>Actinopterygii</taxon>
        <taxon>Neopterygii</taxon>
        <taxon>Teleostei</taxon>
        <taxon>Anguilliformes</taxon>
        <taxon>Anguillidae</taxon>
        <taxon>Anguilla</taxon>
    </lineage>
</organism>
<sequence>MAFKGCCYTSESLPG</sequence>
<dbReference type="EMBL" id="GBXM01100733">
    <property type="protein sequence ID" value="JAH07844.1"/>
    <property type="molecule type" value="Transcribed_RNA"/>
</dbReference>